<dbReference type="EMBL" id="LAZR01030590">
    <property type="protein sequence ID" value="KKL56156.1"/>
    <property type="molecule type" value="Genomic_DNA"/>
</dbReference>
<dbReference type="AlphaFoldDB" id="A0A0F9DQT3"/>
<evidence type="ECO:0000313" key="2">
    <source>
        <dbReference type="EMBL" id="KKL56156.1"/>
    </source>
</evidence>
<keyword evidence="1" id="KW-0472">Membrane</keyword>
<feature type="transmembrane region" description="Helical" evidence="1">
    <location>
        <begin position="32"/>
        <end position="50"/>
    </location>
</feature>
<dbReference type="Gene3D" id="1.10.287.3510">
    <property type="match status" value="1"/>
</dbReference>
<comment type="caution">
    <text evidence="2">The sequence shown here is derived from an EMBL/GenBank/DDBJ whole genome shotgun (WGS) entry which is preliminary data.</text>
</comment>
<feature type="non-terminal residue" evidence="2">
    <location>
        <position position="1"/>
    </location>
</feature>
<proteinExistence type="predicted"/>
<accession>A0A0F9DQT3</accession>
<keyword evidence="1" id="KW-0812">Transmembrane</keyword>
<name>A0A0F9DQT3_9ZZZZ</name>
<reference evidence="2" key="1">
    <citation type="journal article" date="2015" name="Nature">
        <title>Complex archaea that bridge the gap between prokaryotes and eukaryotes.</title>
        <authorList>
            <person name="Spang A."/>
            <person name="Saw J.H."/>
            <person name="Jorgensen S.L."/>
            <person name="Zaremba-Niedzwiedzka K."/>
            <person name="Martijn J."/>
            <person name="Lind A.E."/>
            <person name="van Eijk R."/>
            <person name="Schleper C."/>
            <person name="Guy L."/>
            <person name="Ettema T.J."/>
        </authorList>
    </citation>
    <scope>NUCLEOTIDE SEQUENCE</scope>
</reference>
<gene>
    <name evidence="2" type="ORF">LCGC14_2248210</name>
</gene>
<keyword evidence="1" id="KW-1133">Transmembrane helix</keyword>
<evidence type="ECO:0000256" key="1">
    <source>
        <dbReference type="SAM" id="Phobius"/>
    </source>
</evidence>
<organism evidence="2">
    <name type="scientific">marine sediment metagenome</name>
    <dbReference type="NCBI Taxonomy" id="412755"/>
    <lineage>
        <taxon>unclassified sequences</taxon>
        <taxon>metagenomes</taxon>
        <taxon>ecological metagenomes</taxon>
    </lineage>
</organism>
<sequence length="67" mass="7390">AYDKAPKHQIETGKIRALGMTFGQRLGFAEPSVRVLLAAAAVGLALFILLQRRKGSIDVDRANILRW</sequence>
<protein>
    <submittedName>
        <fullName evidence="2">Uncharacterized protein</fullName>
    </submittedName>
</protein>